<name>A0A8X7WWN7_POLSE</name>
<dbReference type="Pfam" id="PF15324">
    <property type="entry name" value="TALPID3"/>
    <property type="match status" value="2"/>
</dbReference>
<protein>
    <submittedName>
        <fullName evidence="2">TALD3 protein</fullName>
    </submittedName>
</protein>
<feature type="compositionally biased region" description="Low complexity" evidence="1">
    <location>
        <begin position="51"/>
        <end position="62"/>
    </location>
</feature>
<feature type="non-terminal residue" evidence="2">
    <location>
        <position position="363"/>
    </location>
</feature>
<dbReference type="GO" id="GO:0005814">
    <property type="term" value="C:centriole"/>
    <property type="evidence" value="ECO:0007669"/>
    <property type="project" value="TreeGrafter"/>
</dbReference>
<sequence>MNSAVPSCVLPSGAPDVPLLSRQATATAISLRRTVPNERSVAASAKKSRGARTPPKKQAATPPALPANRAASRKPEQPAVPLPVRQPTRDEAALDGPQNPHLSQFLQVKQKDSEEWNRNGIIKVPPEGGNDVLISQYSAGQKEAVRAAIKNRSHGGPLKKEVKVQLLQMHASEKPGGVAHMKQDASDTADAIPLHQARVLSSAVHASVNLHPAVPLTTQGGSFSASGPARHQLPGNHIQDMHHGGPSSSSVFTAAKGIYDSSKTISNISPVEPPAPRRFAPVPMPKEDKLPSNKDKPGSGRLLEEIFNQEVPATPPTHFGKGRSAAMEAVDISPDRHSVYSIWAFIMAVNEDDDKVVEHGRQH</sequence>
<feature type="region of interest" description="Disordered" evidence="1">
    <location>
        <begin position="30"/>
        <end position="99"/>
    </location>
</feature>
<dbReference type="GO" id="GO:0036064">
    <property type="term" value="C:ciliary basal body"/>
    <property type="evidence" value="ECO:0007669"/>
    <property type="project" value="TreeGrafter"/>
</dbReference>
<evidence type="ECO:0000313" key="3">
    <source>
        <dbReference type="Proteomes" id="UP000886611"/>
    </source>
</evidence>
<feature type="region of interest" description="Disordered" evidence="1">
    <location>
        <begin position="220"/>
        <end position="250"/>
    </location>
</feature>
<dbReference type="InterPro" id="IPR029246">
    <property type="entry name" value="TALPID3"/>
</dbReference>
<organism evidence="2 3">
    <name type="scientific">Polypterus senegalus</name>
    <name type="common">Senegal bichir</name>
    <dbReference type="NCBI Taxonomy" id="55291"/>
    <lineage>
        <taxon>Eukaryota</taxon>
        <taxon>Metazoa</taxon>
        <taxon>Chordata</taxon>
        <taxon>Craniata</taxon>
        <taxon>Vertebrata</taxon>
        <taxon>Euteleostomi</taxon>
        <taxon>Actinopterygii</taxon>
        <taxon>Polypteriformes</taxon>
        <taxon>Polypteridae</taxon>
        <taxon>Polypterus</taxon>
    </lineage>
</organism>
<dbReference type="GO" id="GO:0007224">
    <property type="term" value="P:smoothened signaling pathway"/>
    <property type="evidence" value="ECO:0007669"/>
    <property type="project" value="InterPro"/>
</dbReference>
<dbReference type="Proteomes" id="UP000886611">
    <property type="component" value="Unassembled WGS sequence"/>
</dbReference>
<comment type="caution">
    <text evidence="2">The sequence shown here is derived from an EMBL/GenBank/DDBJ whole genome shotgun (WGS) entry which is preliminary data.</text>
</comment>
<evidence type="ECO:0000313" key="2">
    <source>
        <dbReference type="EMBL" id="KAG2457762.1"/>
    </source>
</evidence>
<feature type="compositionally biased region" description="Basic and acidic residues" evidence="1">
    <location>
        <begin position="285"/>
        <end position="298"/>
    </location>
</feature>
<feature type="non-terminal residue" evidence="2">
    <location>
        <position position="1"/>
    </location>
</feature>
<reference evidence="2 3" key="1">
    <citation type="journal article" date="2021" name="Cell">
        <title>Tracing the genetic footprints of vertebrate landing in non-teleost ray-finned fishes.</title>
        <authorList>
            <person name="Bi X."/>
            <person name="Wang K."/>
            <person name="Yang L."/>
            <person name="Pan H."/>
            <person name="Jiang H."/>
            <person name="Wei Q."/>
            <person name="Fang M."/>
            <person name="Yu H."/>
            <person name="Zhu C."/>
            <person name="Cai Y."/>
            <person name="He Y."/>
            <person name="Gan X."/>
            <person name="Zeng H."/>
            <person name="Yu D."/>
            <person name="Zhu Y."/>
            <person name="Jiang H."/>
            <person name="Qiu Q."/>
            <person name="Yang H."/>
            <person name="Zhang Y.E."/>
            <person name="Wang W."/>
            <person name="Zhu M."/>
            <person name="He S."/>
            <person name="Zhang G."/>
        </authorList>
    </citation>
    <scope>NUCLEOTIDE SEQUENCE [LARGE SCALE GENOMIC DNA]</scope>
    <source>
        <strain evidence="2">Bchr_013</strain>
    </source>
</reference>
<proteinExistence type="predicted"/>
<dbReference type="EMBL" id="JAATIS010008546">
    <property type="protein sequence ID" value="KAG2457762.1"/>
    <property type="molecule type" value="Genomic_DNA"/>
</dbReference>
<keyword evidence="3" id="KW-1185">Reference proteome</keyword>
<accession>A0A8X7WWN7</accession>
<dbReference type="PANTHER" id="PTHR15721:SF2">
    <property type="entry name" value="PROTEIN TALPID3"/>
    <property type="match status" value="1"/>
</dbReference>
<evidence type="ECO:0000256" key="1">
    <source>
        <dbReference type="SAM" id="MobiDB-lite"/>
    </source>
</evidence>
<gene>
    <name evidence="2" type="primary">Talpid3</name>
    <name evidence="2" type="ORF">GTO96_0011765</name>
</gene>
<dbReference type="AlphaFoldDB" id="A0A8X7WWN7"/>
<feature type="region of interest" description="Disordered" evidence="1">
    <location>
        <begin position="265"/>
        <end position="298"/>
    </location>
</feature>
<dbReference type="PANTHER" id="PTHR15721">
    <property type="entry name" value="KIAA0586 PROTEIN"/>
    <property type="match status" value="1"/>
</dbReference>